<dbReference type="Proteomes" id="UP000001693">
    <property type="component" value="Chromosome"/>
</dbReference>
<dbReference type="STRING" id="395495.Lcho_2506"/>
<gene>
    <name evidence="2" type="ordered locus">Lcho_2506</name>
</gene>
<evidence type="ECO:0000313" key="2">
    <source>
        <dbReference type="EMBL" id="ACB34771.1"/>
    </source>
</evidence>
<keyword evidence="1" id="KW-0732">Signal</keyword>
<name>B1Y6D5_LEPCP</name>
<sequence length="202" mass="21501" precursor="true">MQFQSFSPVRAMNFENDGPTRERRTLGLWCHAALLCGLLCSTTAMAEDRNDPTPRNLGDAALRQVSLAGNGAGPLSVGLDAVPLLESNPDGPLGGPAANDFGASRWGPRRGLTDTSALAPRGANGASLYAYVDLGSALPARLRELIGQPDGGVTMDLRGSSSAFSGPSMGSMMRWNNRDGSQLSLRLRRGKLSLQYGLRFWH</sequence>
<dbReference type="HOGENOM" id="CLU_1353244_0_0_4"/>
<evidence type="ECO:0000256" key="1">
    <source>
        <dbReference type="SAM" id="SignalP"/>
    </source>
</evidence>
<reference evidence="2 3" key="1">
    <citation type="submission" date="2008-03" db="EMBL/GenBank/DDBJ databases">
        <title>Complete sequence of Leptothrix cholodnii SP-6.</title>
        <authorList>
            <consortium name="US DOE Joint Genome Institute"/>
            <person name="Copeland A."/>
            <person name="Lucas S."/>
            <person name="Lapidus A."/>
            <person name="Glavina del Rio T."/>
            <person name="Dalin E."/>
            <person name="Tice H."/>
            <person name="Bruce D."/>
            <person name="Goodwin L."/>
            <person name="Pitluck S."/>
            <person name="Chertkov O."/>
            <person name="Brettin T."/>
            <person name="Detter J.C."/>
            <person name="Han C."/>
            <person name="Kuske C.R."/>
            <person name="Schmutz J."/>
            <person name="Larimer F."/>
            <person name="Land M."/>
            <person name="Hauser L."/>
            <person name="Kyrpides N."/>
            <person name="Lykidis A."/>
            <person name="Emerson D."/>
            <person name="Richardson P."/>
        </authorList>
    </citation>
    <scope>NUCLEOTIDE SEQUENCE [LARGE SCALE GENOMIC DNA]</scope>
    <source>
        <strain evidence="3">ATCC 51168 / LMG 8142 / SP-6</strain>
    </source>
</reference>
<feature type="signal peptide" evidence="1">
    <location>
        <begin position="1"/>
        <end position="46"/>
    </location>
</feature>
<proteinExistence type="predicted"/>
<organism evidence="2 3">
    <name type="scientific">Leptothrix cholodnii (strain ATCC 51168 / LMG 8142 / SP-6)</name>
    <name type="common">Leptothrix discophora (strain SP-6)</name>
    <dbReference type="NCBI Taxonomy" id="395495"/>
    <lineage>
        <taxon>Bacteria</taxon>
        <taxon>Pseudomonadati</taxon>
        <taxon>Pseudomonadota</taxon>
        <taxon>Betaproteobacteria</taxon>
        <taxon>Burkholderiales</taxon>
        <taxon>Sphaerotilaceae</taxon>
        <taxon>Leptothrix</taxon>
    </lineage>
</organism>
<protein>
    <submittedName>
        <fullName evidence="2">Uncharacterized protein</fullName>
    </submittedName>
</protein>
<feature type="chain" id="PRO_5002773063" evidence="1">
    <location>
        <begin position="47"/>
        <end position="202"/>
    </location>
</feature>
<evidence type="ECO:0000313" key="3">
    <source>
        <dbReference type="Proteomes" id="UP000001693"/>
    </source>
</evidence>
<dbReference type="AlphaFoldDB" id="B1Y6D5"/>
<dbReference type="KEGG" id="lch:Lcho_2506"/>
<accession>B1Y6D5</accession>
<dbReference type="EMBL" id="CP001013">
    <property type="protein sequence ID" value="ACB34771.1"/>
    <property type="molecule type" value="Genomic_DNA"/>
</dbReference>
<keyword evidence="3" id="KW-1185">Reference proteome</keyword>